<reference evidence="2 3" key="1">
    <citation type="submission" date="2019-03" db="EMBL/GenBank/DDBJ databases">
        <title>Subsurface microbial communities from deep shales in Ohio and West Virginia, USA.</title>
        <authorList>
            <person name="Wrighton K."/>
        </authorList>
    </citation>
    <scope>NUCLEOTIDE SEQUENCE [LARGE SCALE GENOMIC DNA]</scope>
    <source>
        <strain evidence="2 3">MSL 6dP</strain>
    </source>
</reference>
<keyword evidence="3" id="KW-1185">Reference proteome</keyword>
<comment type="caution">
    <text evidence="2">The sequence shown here is derived from an EMBL/GenBank/DDBJ whole genome shotgun (WGS) entry which is preliminary data.</text>
</comment>
<dbReference type="AlphaFoldDB" id="A0A4R8HQ78"/>
<name>A0A4R8HQ78_9FIRM</name>
<dbReference type="Proteomes" id="UP000295832">
    <property type="component" value="Unassembled WGS sequence"/>
</dbReference>
<gene>
    <name evidence="2" type="ORF">C7959_10137</name>
</gene>
<dbReference type="SUPFAM" id="SSF54106">
    <property type="entry name" value="LysM domain"/>
    <property type="match status" value="1"/>
</dbReference>
<dbReference type="EMBL" id="SOEG01000001">
    <property type="protein sequence ID" value="TDX59151.1"/>
    <property type="molecule type" value="Genomic_DNA"/>
</dbReference>
<dbReference type="RefSeq" id="WP_134114092.1">
    <property type="nucleotide sequence ID" value="NZ_SOEG01000001.1"/>
</dbReference>
<organism evidence="2 3">
    <name type="scientific">Orenia marismortui</name>
    <dbReference type="NCBI Taxonomy" id="46469"/>
    <lineage>
        <taxon>Bacteria</taxon>
        <taxon>Bacillati</taxon>
        <taxon>Bacillota</taxon>
        <taxon>Clostridia</taxon>
        <taxon>Halanaerobiales</taxon>
        <taxon>Halobacteroidaceae</taxon>
        <taxon>Orenia</taxon>
    </lineage>
</organism>
<dbReference type="InterPro" id="IPR011055">
    <property type="entry name" value="Dup_hybrid_motif"/>
</dbReference>
<dbReference type="Gene3D" id="2.70.70.10">
    <property type="entry name" value="Glucose Permease (Domain IIA)"/>
    <property type="match status" value="1"/>
</dbReference>
<dbReference type="PROSITE" id="PS51782">
    <property type="entry name" value="LYSM"/>
    <property type="match status" value="2"/>
</dbReference>
<feature type="domain" description="LysM" evidence="1">
    <location>
        <begin position="80"/>
        <end position="124"/>
    </location>
</feature>
<sequence>MKKLLFIVVLVLLFTPLFNVSAQGNYDSLSKYIIRAGDTLWSISQSFDVDISLLLNINPELADKNIIKVGQKLNVPTRMQIHKITSGETLWSISKRYKIDINKITALNNIKQADLIEVGTTLIIPAKKSYDDKNKTNSFKNNNYLRSSVSYQEADFIWPTKYRRITSPFGKRWGRMHEGIDIAVPKGSLVKAVKSGRIIKSRYIRGYGNVIYIDHGSGIMTRYAHNSRLLVSEGEKVYKGQAIAYSGNTGRSTGPHLHFEIRINGQAVNPISYLD</sequence>
<dbReference type="Pfam" id="PF01476">
    <property type="entry name" value="LysM"/>
    <property type="match status" value="2"/>
</dbReference>
<keyword evidence="2" id="KW-0378">Hydrolase</keyword>
<dbReference type="CDD" id="cd00118">
    <property type="entry name" value="LysM"/>
    <property type="match status" value="2"/>
</dbReference>
<dbReference type="InterPro" id="IPR050570">
    <property type="entry name" value="Cell_wall_metabolism_enzyme"/>
</dbReference>
<dbReference type="PANTHER" id="PTHR21666">
    <property type="entry name" value="PEPTIDASE-RELATED"/>
    <property type="match status" value="1"/>
</dbReference>
<dbReference type="Pfam" id="PF01551">
    <property type="entry name" value="Peptidase_M23"/>
    <property type="match status" value="1"/>
</dbReference>
<dbReference type="PANTHER" id="PTHR21666:SF270">
    <property type="entry name" value="MUREIN HYDROLASE ACTIVATOR ENVC"/>
    <property type="match status" value="1"/>
</dbReference>
<proteinExistence type="predicted"/>
<accession>A0A4R8HQ78</accession>
<evidence type="ECO:0000259" key="1">
    <source>
        <dbReference type="PROSITE" id="PS51782"/>
    </source>
</evidence>
<dbReference type="InterPro" id="IPR018392">
    <property type="entry name" value="LysM"/>
</dbReference>
<dbReference type="SMART" id="SM00257">
    <property type="entry name" value="LysM"/>
    <property type="match status" value="2"/>
</dbReference>
<protein>
    <submittedName>
        <fullName evidence="2">Murein DD-endopeptidase MepM/ murein hydrolase activator NlpD</fullName>
    </submittedName>
</protein>
<dbReference type="Gene3D" id="3.10.350.10">
    <property type="entry name" value="LysM domain"/>
    <property type="match status" value="2"/>
</dbReference>
<evidence type="ECO:0000313" key="3">
    <source>
        <dbReference type="Proteomes" id="UP000295832"/>
    </source>
</evidence>
<dbReference type="InterPro" id="IPR036779">
    <property type="entry name" value="LysM_dom_sf"/>
</dbReference>
<feature type="domain" description="LysM" evidence="1">
    <location>
        <begin position="30"/>
        <end position="75"/>
    </location>
</feature>
<dbReference type="GO" id="GO:0004222">
    <property type="term" value="F:metalloendopeptidase activity"/>
    <property type="evidence" value="ECO:0007669"/>
    <property type="project" value="TreeGrafter"/>
</dbReference>
<dbReference type="CDD" id="cd12797">
    <property type="entry name" value="M23_peptidase"/>
    <property type="match status" value="1"/>
</dbReference>
<dbReference type="STRING" id="926561.GCA_000379025_01018"/>
<dbReference type="InterPro" id="IPR016047">
    <property type="entry name" value="M23ase_b-sheet_dom"/>
</dbReference>
<evidence type="ECO:0000313" key="2">
    <source>
        <dbReference type="EMBL" id="TDX59151.1"/>
    </source>
</evidence>
<dbReference type="SUPFAM" id="SSF51261">
    <property type="entry name" value="Duplicated hybrid motif"/>
    <property type="match status" value="1"/>
</dbReference>